<reference evidence="3 4" key="1">
    <citation type="submission" date="2024-11" db="EMBL/GenBank/DDBJ databases">
        <title>Chromosome-level genome assembly of Eucalyptus globulus Labill. provides insights into its genome evolution.</title>
        <authorList>
            <person name="Li X."/>
        </authorList>
    </citation>
    <scope>NUCLEOTIDE SEQUENCE [LARGE SCALE GENOMIC DNA]</scope>
    <source>
        <strain evidence="3">CL2024</strain>
        <tissue evidence="3">Fresh tender leaves</tissue>
    </source>
</reference>
<comment type="caution">
    <text evidence="3">The sequence shown here is derived from an EMBL/GenBank/DDBJ whole genome shotgun (WGS) entry which is preliminary data.</text>
</comment>
<dbReference type="PANTHER" id="PTHR34199">
    <property type="entry name" value="NUMOD3 MOTIF FAMILY PROTEIN, EXPRESSED"/>
    <property type="match status" value="1"/>
</dbReference>
<evidence type="ECO:0000259" key="2">
    <source>
        <dbReference type="Pfam" id="PF07460"/>
    </source>
</evidence>
<evidence type="ECO:0000256" key="1">
    <source>
        <dbReference type="SAM" id="MobiDB-lite"/>
    </source>
</evidence>
<proteinExistence type="predicted"/>
<organism evidence="3 4">
    <name type="scientific">Eucalyptus globulus</name>
    <name type="common">Tasmanian blue gum</name>
    <dbReference type="NCBI Taxonomy" id="34317"/>
    <lineage>
        <taxon>Eukaryota</taxon>
        <taxon>Viridiplantae</taxon>
        <taxon>Streptophyta</taxon>
        <taxon>Embryophyta</taxon>
        <taxon>Tracheophyta</taxon>
        <taxon>Spermatophyta</taxon>
        <taxon>Magnoliopsida</taxon>
        <taxon>eudicotyledons</taxon>
        <taxon>Gunneridae</taxon>
        <taxon>Pentapetalae</taxon>
        <taxon>rosids</taxon>
        <taxon>malvids</taxon>
        <taxon>Myrtales</taxon>
        <taxon>Myrtaceae</taxon>
        <taxon>Myrtoideae</taxon>
        <taxon>Eucalypteae</taxon>
        <taxon>Eucalyptus</taxon>
    </lineage>
</organism>
<feature type="domain" description="Nuclease associated modular" evidence="2">
    <location>
        <begin position="156"/>
        <end position="184"/>
    </location>
</feature>
<dbReference type="PANTHER" id="PTHR34199:SF2">
    <property type="entry name" value="NUMOD3 MOTIF FAMILY PROTEIN, EXPRESSED"/>
    <property type="match status" value="1"/>
</dbReference>
<feature type="region of interest" description="Disordered" evidence="1">
    <location>
        <begin position="556"/>
        <end position="584"/>
    </location>
</feature>
<evidence type="ECO:0000313" key="4">
    <source>
        <dbReference type="Proteomes" id="UP001634007"/>
    </source>
</evidence>
<dbReference type="Proteomes" id="UP001634007">
    <property type="component" value="Unassembled WGS sequence"/>
</dbReference>
<gene>
    <name evidence="3" type="ORF">ACJRO7_035700</name>
</gene>
<sequence>MLELEPEEGVVWADVRRASRVLLLLRWSGAPRLRCFRLNERRSMHSLDALRAQTQLKSRSFSHSFSSGCERACYSPWKSLGLPKRIGFDVIGIRIRRLKLVVKAVATQWPERLALINGDRQGELNRELESSSPAIIQPDADGEDPREEFERENLRRTRISRSNRGKAPWNKGKKHSAETIQRIRERTKLAMQSPKVKMKLKNTGHAQSEETRLKIGAKVRMGWQRRYQRLMMQETCFHQWQNLIAESSRKGLLIGGEEMQWDTYNILDKQLEQEWLVSVQERKSLPRPKGGKRIPKSPEQRKKIAKAIAAKWEDPEYRNKVYSGMVKYYGTPVRAQRKPRRRKIDTMVSRKMDSAEKRPDNTEDASRSDTRVGLQQLRLRRSKMPLYKDPLVSSKLEMIKTIRAERAAMDTKAIEAVEQARMLIARAQKAAKALEVAARTNPSARDSLLESRQMTAEAVELIKSIETGQSFSVENGTLVSDAAAEMDGKIGKETIATSTNMPNHRRVDRSHELVSGRNENFDFSNFTWRNALDDGEIVSPESSSFARPMWKSPIKNSHLAPQCDQMGATGNVKRQGQAKEENQIVPRTEKVTKKWVRGRLVEVTEST</sequence>
<accession>A0ABD3J9K2</accession>
<evidence type="ECO:0000313" key="3">
    <source>
        <dbReference type="EMBL" id="KAL3723565.1"/>
    </source>
</evidence>
<dbReference type="AlphaFoldDB" id="A0ABD3J9K2"/>
<feature type="compositionally biased region" description="Basic and acidic residues" evidence="1">
    <location>
        <begin position="344"/>
        <end position="370"/>
    </location>
</feature>
<feature type="region of interest" description="Disordered" evidence="1">
    <location>
        <begin position="334"/>
        <end position="372"/>
    </location>
</feature>
<protein>
    <recommendedName>
        <fullName evidence="2">Nuclease associated modular domain-containing protein</fullName>
    </recommendedName>
</protein>
<dbReference type="InterPro" id="IPR003611">
    <property type="entry name" value="NUMOD3"/>
</dbReference>
<feature type="region of interest" description="Disordered" evidence="1">
    <location>
        <begin position="126"/>
        <end position="152"/>
    </location>
</feature>
<keyword evidence="4" id="KW-1185">Reference proteome</keyword>
<dbReference type="Pfam" id="PF07460">
    <property type="entry name" value="NUMOD3"/>
    <property type="match status" value="1"/>
</dbReference>
<name>A0ABD3J9K2_EUCGL</name>
<dbReference type="EMBL" id="JBJKBG010000009">
    <property type="protein sequence ID" value="KAL3723565.1"/>
    <property type="molecule type" value="Genomic_DNA"/>
</dbReference>